<dbReference type="Proteomes" id="UP000535908">
    <property type="component" value="Unassembled WGS sequence"/>
</dbReference>
<dbReference type="Gene3D" id="3.30.2400.30">
    <property type="match status" value="1"/>
</dbReference>
<sequence length="302" mass="33262">MGTQATATLQAQDLESIDKVLYQAKEDELTARTLFSIKTDIPAGARTHTYRILSRSGAAKIIANGADDLPLVDADLTEHTIKIHTIAAGFKYSIHELRESQEGNYGTPIDATRAATARKAIAEKENRIVWQGEAKHNIVGVCSTPGIQVLNASATGTGNSTKFADKTSEQIIEDFRQARKKVVVLPGYSSLRLSVAVPADQYEELGRRYSDYDSRTILEVLQSRPWFKTIRSVSDLVGVGTGGTDSMLLFDDSPETMEMLIPMDITQLQAEWSYPNWKIPVEERCGGVLIRFPMAVVRVDGI</sequence>
<proteinExistence type="predicted"/>
<dbReference type="PIRSF" id="PIRSF029202">
    <property type="entry name" value="UCP029202"/>
    <property type="match status" value="1"/>
</dbReference>
<organism evidence="1 2">
    <name type="scientific">Listeria grandensis</name>
    <dbReference type="NCBI Taxonomy" id="1494963"/>
    <lineage>
        <taxon>Bacteria</taxon>
        <taxon>Bacillati</taxon>
        <taxon>Bacillota</taxon>
        <taxon>Bacilli</taxon>
        <taxon>Bacillales</taxon>
        <taxon>Listeriaceae</taxon>
        <taxon>Listeria</taxon>
    </lineage>
</organism>
<dbReference type="Pfam" id="PF09950">
    <property type="entry name" value="Major_capside"/>
    <property type="match status" value="1"/>
</dbReference>
<reference evidence="1 2" key="1">
    <citation type="submission" date="2020-03" db="EMBL/GenBank/DDBJ databases">
        <title>Soil Listeria distribution.</title>
        <authorList>
            <person name="Liao J."/>
            <person name="Wiedmann M."/>
        </authorList>
    </citation>
    <scope>NUCLEOTIDE SEQUENCE [LARGE SCALE GENOMIC DNA]</scope>
    <source>
        <strain evidence="1 2">FSL L7-0741</strain>
    </source>
</reference>
<comment type="caution">
    <text evidence="1">The sequence shown here is derived from an EMBL/GenBank/DDBJ whole genome shotgun (WGS) entry which is preliminary data.</text>
</comment>
<gene>
    <name evidence="1" type="ORF">HCA69_02320</name>
</gene>
<dbReference type="SUPFAM" id="SSF56563">
    <property type="entry name" value="Major capsid protein gp5"/>
    <property type="match status" value="1"/>
</dbReference>
<dbReference type="EMBL" id="JAARWN010000001">
    <property type="protein sequence ID" value="MBC1935185.1"/>
    <property type="molecule type" value="Genomic_DNA"/>
</dbReference>
<dbReference type="RefSeq" id="WP_185525367.1">
    <property type="nucleotide sequence ID" value="NZ_JAARWN010000001.1"/>
</dbReference>
<dbReference type="AlphaFoldDB" id="A0A7X1CNN9"/>
<evidence type="ECO:0000313" key="2">
    <source>
        <dbReference type="Proteomes" id="UP000535908"/>
    </source>
</evidence>
<dbReference type="InterPro" id="IPR020049">
    <property type="entry name" value="Major_capsid-like"/>
</dbReference>
<evidence type="ECO:0000313" key="1">
    <source>
        <dbReference type="EMBL" id="MBC1935185.1"/>
    </source>
</evidence>
<name>A0A7X1CNN9_9LIST</name>
<accession>A0A7X1CNN9</accession>
<protein>
    <submittedName>
        <fullName evidence="1">DUF2184 domain-containing protein</fullName>
    </submittedName>
</protein>